<name>A0A327JV79_9BRAD</name>
<dbReference type="EMBL" id="WNKV01000013">
    <property type="protein sequence ID" value="MTW17918.1"/>
    <property type="molecule type" value="Genomic_DNA"/>
</dbReference>
<dbReference type="RefSeq" id="WP_111388283.1">
    <property type="nucleotide sequence ID" value="NZ_NPEW01000325.1"/>
</dbReference>
<sequence>MGKLMFRCPTTGRSVSTGIPVSREAFAAMPVFFSRTFCPHCRDTHEWFARQAWVGEHTDVEAGAASRHVA</sequence>
<accession>A0A327JV79</accession>
<evidence type="ECO:0000313" key="1">
    <source>
        <dbReference type="EMBL" id="MTW17918.1"/>
    </source>
</evidence>
<gene>
    <name evidence="1" type="ORF">GJ689_17055</name>
</gene>
<evidence type="ECO:0000313" key="2">
    <source>
        <dbReference type="Proteomes" id="UP000438991"/>
    </source>
</evidence>
<organism evidence="1 2">
    <name type="scientific">Rhodoplanes serenus</name>
    <dbReference type="NCBI Taxonomy" id="200615"/>
    <lineage>
        <taxon>Bacteria</taxon>
        <taxon>Pseudomonadati</taxon>
        <taxon>Pseudomonadota</taxon>
        <taxon>Alphaproteobacteria</taxon>
        <taxon>Hyphomicrobiales</taxon>
        <taxon>Nitrobacteraceae</taxon>
        <taxon>Rhodoplanes</taxon>
    </lineage>
</organism>
<dbReference type="Proteomes" id="UP000438991">
    <property type="component" value="Unassembled WGS sequence"/>
</dbReference>
<comment type="caution">
    <text evidence="1">The sequence shown here is derived from an EMBL/GenBank/DDBJ whole genome shotgun (WGS) entry which is preliminary data.</text>
</comment>
<protein>
    <submittedName>
        <fullName evidence="1">Uncharacterized protein</fullName>
    </submittedName>
</protein>
<dbReference type="AlphaFoldDB" id="A0A327JV79"/>
<reference evidence="1 2" key="1">
    <citation type="submission" date="2019-11" db="EMBL/GenBank/DDBJ databases">
        <title>Whole-genome sequence of Rhodoplanes serenus DSM 18633, type strain.</title>
        <authorList>
            <person name="Kyndt J.A."/>
            <person name="Meyer T.E."/>
        </authorList>
    </citation>
    <scope>NUCLEOTIDE SEQUENCE [LARGE SCALE GENOMIC DNA]</scope>
    <source>
        <strain evidence="1 2">DSM 18633</strain>
    </source>
</reference>
<proteinExistence type="predicted"/>